<dbReference type="AlphaFoldDB" id="A0A061SHX3"/>
<gene>
    <name evidence="1" type="ORF">TSPGSL018_2260</name>
</gene>
<accession>A0A061SHX3</accession>
<name>A0A061SHX3_9CHLO</name>
<proteinExistence type="predicted"/>
<reference evidence="1" key="1">
    <citation type="submission" date="2014-05" db="EMBL/GenBank/DDBJ databases">
        <title>The transcriptome of the halophilic microalga Tetraselmis sp. GSL018 isolated from the Great Salt Lake, Utah.</title>
        <authorList>
            <person name="Jinkerson R.E."/>
            <person name="D'Adamo S."/>
            <person name="Posewitz M.C."/>
        </authorList>
    </citation>
    <scope>NUCLEOTIDE SEQUENCE</scope>
    <source>
        <strain evidence="1">GSL018</strain>
    </source>
</reference>
<evidence type="ECO:0000313" key="1">
    <source>
        <dbReference type="EMBL" id="JAC83888.1"/>
    </source>
</evidence>
<protein>
    <recommendedName>
        <fullName evidence="2">RAP domain-containing protein</fullName>
    </recommendedName>
</protein>
<dbReference type="EMBL" id="GBEZ01001050">
    <property type="protein sequence ID" value="JAC83888.1"/>
    <property type="molecule type" value="Transcribed_RNA"/>
</dbReference>
<organism evidence="1">
    <name type="scientific">Tetraselmis sp. GSL018</name>
    <dbReference type="NCBI Taxonomy" id="582737"/>
    <lineage>
        <taxon>Eukaryota</taxon>
        <taxon>Viridiplantae</taxon>
        <taxon>Chlorophyta</taxon>
        <taxon>core chlorophytes</taxon>
        <taxon>Chlorodendrophyceae</taxon>
        <taxon>Chlorodendrales</taxon>
        <taxon>Chlorodendraceae</taxon>
        <taxon>Tetraselmis</taxon>
    </lineage>
</organism>
<feature type="non-terminal residue" evidence="1">
    <location>
        <position position="1"/>
    </location>
</feature>
<sequence length="336" mass="33794">PALFSAAEPFMAAGVPRLHPWALAEAALAYGKAASGCVGVLAAVERQLLASASAAAALGAGDGAKLLAGFAAARFVPKKEQLKMLARAMHGGLAELPDSLLVAAAGALARVAAVGGCGGSLRAELRDEVLRRAPRLSADEAATSAAALAALGELDRDSLQALAGRLPAAEPGEGPSPLSPALLPGLYLAHLAAAAGKGGGLPSGLLAAARRRWMAESAASDAFLVEVTETAESLALEALPNHRTPDGLLLLDVLVTDRGTGEQCALQLARAKDLSAAGVAGAELGHSALRRRVTEATQGLLVGLLRQSDWACAGRKAERAAVLIKAIEAALRPAPS</sequence>
<evidence type="ECO:0008006" key="2">
    <source>
        <dbReference type="Google" id="ProtNLM"/>
    </source>
</evidence>